<dbReference type="Pfam" id="PF07859">
    <property type="entry name" value="Abhydrolase_3"/>
    <property type="match status" value="1"/>
</dbReference>
<evidence type="ECO:0000313" key="5">
    <source>
        <dbReference type="EMBL" id="MCV7169550.1"/>
    </source>
</evidence>
<dbReference type="InterPro" id="IPR002168">
    <property type="entry name" value="Lipase_GDXG_HIS_AS"/>
</dbReference>
<sequence length="380" mass="40091">MTSSDALHAPRVGPEESGPGPAPRGRSTVRDAVVNAVTAASFRVIPRLPDVVKRVVLGGRSVTVDGNTLDTTLQLMLTGERVAGIGGLVASEDVAVARTQLRTVAAMFPCGIAADVSDIEIPGPAGPIPARHYRPVQAVSGPAPLLVFFHGGGFVIGDLETHDDLCRRISRDGRMHVLSVDYRLAPEHKAPAAVDDADAAYRWAADHAAELGADPQRVAVGGDSAGGNLAAVVCQHARRDGVRPPALQLLIYPVTDLSSDTRSKTLFADGYFLTARDMNWFAANYVDGSSVTVDDPVVSPLLADDLRGLPPALVLTGGFDPLRDEGNRYAEALRAAGNEVELREESTLVHGFVNFFPLGGGSERATADMISALRAHLQHP</sequence>
<reference evidence="5" key="1">
    <citation type="submission" date="2020-07" db="EMBL/GenBank/DDBJ databases">
        <authorList>
            <person name="Pettersson B.M.F."/>
            <person name="Behra P.R.K."/>
            <person name="Ramesh M."/>
            <person name="Das S."/>
            <person name="Dasgupta S."/>
            <person name="Kirsebom L.A."/>
        </authorList>
    </citation>
    <scope>NUCLEOTIDE SEQUENCE</scope>
    <source>
        <strain evidence="5">DSM 44615</strain>
    </source>
</reference>
<dbReference type="PROSITE" id="PS01173">
    <property type="entry name" value="LIPASE_GDXG_HIS"/>
    <property type="match status" value="1"/>
</dbReference>
<evidence type="ECO:0000259" key="4">
    <source>
        <dbReference type="Pfam" id="PF07859"/>
    </source>
</evidence>
<dbReference type="SUPFAM" id="SSF53474">
    <property type="entry name" value="alpha/beta-Hydrolases"/>
    <property type="match status" value="1"/>
</dbReference>
<gene>
    <name evidence="5" type="ORF">H7I41_06395</name>
</gene>
<dbReference type="PANTHER" id="PTHR48081">
    <property type="entry name" value="AB HYDROLASE SUPERFAMILY PROTEIN C4A8.06C"/>
    <property type="match status" value="1"/>
</dbReference>
<evidence type="ECO:0000256" key="1">
    <source>
        <dbReference type="ARBA" id="ARBA00010515"/>
    </source>
</evidence>
<feature type="region of interest" description="Disordered" evidence="3">
    <location>
        <begin position="1"/>
        <end position="27"/>
    </location>
</feature>
<name>A0A9X2YK19_9MYCO</name>
<dbReference type="InterPro" id="IPR013094">
    <property type="entry name" value="AB_hydrolase_3"/>
</dbReference>
<keyword evidence="2 5" id="KW-0378">Hydrolase</keyword>
<accession>A0A9X2YK19</accession>
<reference evidence="5" key="2">
    <citation type="journal article" date="2022" name="BMC Genomics">
        <title>Comparative genome analysis of mycobacteria focusing on tRNA and non-coding RNA.</title>
        <authorList>
            <person name="Behra P.R.K."/>
            <person name="Pettersson B.M.F."/>
            <person name="Ramesh M."/>
            <person name="Das S."/>
            <person name="Dasgupta S."/>
            <person name="Kirsebom L.A."/>
        </authorList>
    </citation>
    <scope>NUCLEOTIDE SEQUENCE</scope>
    <source>
        <strain evidence="5">DSM 44615</strain>
    </source>
</reference>
<dbReference type="PANTHER" id="PTHR48081:SF8">
    <property type="entry name" value="ALPHA_BETA HYDROLASE FOLD-3 DOMAIN-CONTAINING PROTEIN-RELATED"/>
    <property type="match status" value="1"/>
</dbReference>
<dbReference type="GO" id="GO:0016787">
    <property type="term" value="F:hydrolase activity"/>
    <property type="evidence" value="ECO:0007669"/>
    <property type="project" value="UniProtKB-KW"/>
</dbReference>
<protein>
    <submittedName>
        <fullName evidence="5">Alpha/beta hydrolase</fullName>
    </submittedName>
</protein>
<organism evidence="5 6">
    <name type="scientific">[Mycobacterium] manitobense</name>
    <dbReference type="NCBI Taxonomy" id="190147"/>
    <lineage>
        <taxon>Bacteria</taxon>
        <taxon>Bacillati</taxon>
        <taxon>Actinomycetota</taxon>
        <taxon>Actinomycetes</taxon>
        <taxon>Mycobacteriales</taxon>
        <taxon>Mycobacteriaceae</taxon>
        <taxon>Mycolicibacterium</taxon>
    </lineage>
</organism>
<dbReference type="Proteomes" id="UP001140293">
    <property type="component" value="Unassembled WGS sequence"/>
</dbReference>
<comment type="caution">
    <text evidence="5">The sequence shown here is derived from an EMBL/GenBank/DDBJ whole genome shotgun (WGS) entry which is preliminary data.</text>
</comment>
<evidence type="ECO:0000313" key="6">
    <source>
        <dbReference type="Proteomes" id="UP001140293"/>
    </source>
</evidence>
<evidence type="ECO:0000256" key="3">
    <source>
        <dbReference type="SAM" id="MobiDB-lite"/>
    </source>
</evidence>
<dbReference type="RefSeq" id="WP_264011744.1">
    <property type="nucleotide sequence ID" value="NZ_JACKSJ010000050.1"/>
</dbReference>
<evidence type="ECO:0000256" key="2">
    <source>
        <dbReference type="ARBA" id="ARBA00022801"/>
    </source>
</evidence>
<feature type="domain" description="Alpha/beta hydrolase fold-3" evidence="4">
    <location>
        <begin position="146"/>
        <end position="353"/>
    </location>
</feature>
<comment type="similarity">
    <text evidence="1">Belongs to the 'GDXG' lipolytic enzyme family.</text>
</comment>
<dbReference type="InterPro" id="IPR029058">
    <property type="entry name" value="AB_hydrolase_fold"/>
</dbReference>
<dbReference type="AlphaFoldDB" id="A0A9X2YK19"/>
<proteinExistence type="inferred from homology"/>
<dbReference type="InterPro" id="IPR050300">
    <property type="entry name" value="GDXG_lipolytic_enzyme"/>
</dbReference>
<keyword evidence="6" id="KW-1185">Reference proteome</keyword>
<dbReference type="EMBL" id="JACKSJ010000050">
    <property type="protein sequence ID" value="MCV7169550.1"/>
    <property type="molecule type" value="Genomic_DNA"/>
</dbReference>
<dbReference type="FunFam" id="3.40.50.1820:FF:000089">
    <property type="entry name" value="Alpha/beta hydrolase"/>
    <property type="match status" value="1"/>
</dbReference>
<dbReference type="Gene3D" id="3.40.50.1820">
    <property type="entry name" value="alpha/beta hydrolase"/>
    <property type="match status" value="1"/>
</dbReference>